<evidence type="ECO:0000256" key="1">
    <source>
        <dbReference type="SAM" id="SignalP"/>
    </source>
</evidence>
<sequence length="221" mass="23673">MRHSILLSTLLSSVVLGLVIPTSKENPSTLVKRFEVSGASRDRGFTIPDGTPDGMYRVTIDDDGVAHHTRVEEGGSGGKISANAVALPVGVAPTTAAPSDPSLLLSGRQDDWRVTCADYDLDRGDADTVVRTLKWGCGSGTDLRAGDDFYSKYGSVVAYFCNTSRSTTYVCTEDLIGRQIQSGGVSADCGAYRAGWSNWRSDVSIGYERANSNLYFCGKNH</sequence>
<organism evidence="2 3">
    <name type="scientific">Pyricularia oryzae</name>
    <name type="common">Rice blast fungus</name>
    <name type="synonym">Magnaporthe oryzae</name>
    <dbReference type="NCBI Taxonomy" id="318829"/>
    <lineage>
        <taxon>Eukaryota</taxon>
        <taxon>Fungi</taxon>
        <taxon>Dikarya</taxon>
        <taxon>Ascomycota</taxon>
        <taxon>Pezizomycotina</taxon>
        <taxon>Sordariomycetes</taxon>
        <taxon>Sordariomycetidae</taxon>
        <taxon>Magnaporthales</taxon>
        <taxon>Pyriculariaceae</taxon>
        <taxon>Pyricularia</taxon>
    </lineage>
</organism>
<gene>
    <name evidence="2" type="ORF">PoMZ_09084</name>
</gene>
<keyword evidence="1" id="KW-0732">Signal</keyword>
<accession>A0A4P7MYS3</accession>
<feature type="signal peptide" evidence="1">
    <location>
        <begin position="1"/>
        <end position="17"/>
    </location>
</feature>
<evidence type="ECO:0000313" key="2">
    <source>
        <dbReference type="EMBL" id="QBZ53406.1"/>
    </source>
</evidence>
<dbReference type="Proteomes" id="UP000294847">
    <property type="component" value="Chromosome 1"/>
</dbReference>
<reference evidence="2 3" key="1">
    <citation type="journal article" date="2019" name="Mol. Biol. Evol.">
        <title>Blast fungal genomes show frequent chromosomal changes, gene gains and losses, and effector gene turnover.</title>
        <authorList>
            <person name="Gomez Luciano L.B."/>
            <person name="Jason Tsai I."/>
            <person name="Chuma I."/>
            <person name="Tosa Y."/>
            <person name="Chen Y.H."/>
            <person name="Li J.Y."/>
            <person name="Li M.Y."/>
            <person name="Jade Lu M.Y."/>
            <person name="Nakayashiki H."/>
            <person name="Li W.H."/>
        </authorList>
    </citation>
    <scope>NUCLEOTIDE SEQUENCE [LARGE SCALE GENOMIC DNA]</scope>
    <source>
        <strain evidence="2">MZ5-1-6</strain>
    </source>
</reference>
<dbReference type="EMBL" id="CP034204">
    <property type="protein sequence ID" value="QBZ53406.1"/>
    <property type="molecule type" value="Genomic_DNA"/>
</dbReference>
<evidence type="ECO:0008006" key="4">
    <source>
        <dbReference type="Google" id="ProtNLM"/>
    </source>
</evidence>
<dbReference type="AlphaFoldDB" id="A0A4P7MYS3"/>
<protein>
    <recommendedName>
        <fullName evidence="4">Secreted protein</fullName>
    </recommendedName>
</protein>
<feature type="chain" id="PRO_5020708978" description="Secreted protein" evidence="1">
    <location>
        <begin position="18"/>
        <end position="221"/>
    </location>
</feature>
<proteinExistence type="predicted"/>
<name>A0A4P7MYS3_PYROR</name>
<evidence type="ECO:0000313" key="3">
    <source>
        <dbReference type="Proteomes" id="UP000294847"/>
    </source>
</evidence>